<proteinExistence type="predicted"/>
<dbReference type="OrthoDB" id="3577535at2"/>
<keyword evidence="1" id="KW-0732">Signal</keyword>
<feature type="chain" id="PRO_5038399002" evidence="1">
    <location>
        <begin position="24"/>
        <end position="144"/>
    </location>
</feature>
<dbReference type="AlphaFoldDB" id="A0A543AZ37"/>
<name>A0A543AZ37_9ACTN</name>
<dbReference type="RefSeq" id="WP_142041359.1">
    <property type="nucleotide sequence ID" value="NZ_JBHTGS010000001.1"/>
</dbReference>
<reference evidence="2 3" key="1">
    <citation type="submission" date="2019-06" db="EMBL/GenBank/DDBJ databases">
        <title>Sequencing the genomes of 1000 actinobacteria strains.</title>
        <authorList>
            <person name="Klenk H.-P."/>
        </authorList>
    </citation>
    <scope>NUCLEOTIDE SEQUENCE [LARGE SCALE GENOMIC DNA]</scope>
    <source>
        <strain evidence="2 3">DSM 45928</strain>
    </source>
</reference>
<evidence type="ECO:0000313" key="2">
    <source>
        <dbReference type="EMBL" id="TQL77845.1"/>
    </source>
</evidence>
<feature type="signal peptide" evidence="1">
    <location>
        <begin position="1"/>
        <end position="23"/>
    </location>
</feature>
<dbReference type="PROSITE" id="PS51257">
    <property type="entry name" value="PROKAR_LIPOPROTEIN"/>
    <property type="match status" value="1"/>
</dbReference>
<accession>A0A543AZ37</accession>
<gene>
    <name evidence="2" type="ORF">FB566_3413</name>
</gene>
<dbReference type="EMBL" id="VFOW01000001">
    <property type="protein sequence ID" value="TQL77845.1"/>
    <property type="molecule type" value="Genomic_DNA"/>
</dbReference>
<dbReference type="Proteomes" id="UP000317043">
    <property type="component" value="Unassembled WGS sequence"/>
</dbReference>
<dbReference type="InParanoid" id="A0A543AZ37"/>
<keyword evidence="3" id="KW-1185">Reference proteome</keyword>
<sequence>MPRFVVSLTLAAVLALVGGCAVSDRSGVFHTPDAGATSGSSDATTIPGLPAPTAADGTDTQACLSGDCEIEVTGTVSIDFDGELGISSLTLSFSDGRLTAEANFDGGGVGNGTITEAGMVVLNNLSIQLVDHSGATAIVALRVL</sequence>
<evidence type="ECO:0000313" key="3">
    <source>
        <dbReference type="Proteomes" id="UP000317043"/>
    </source>
</evidence>
<comment type="caution">
    <text evidence="2">The sequence shown here is derived from an EMBL/GenBank/DDBJ whole genome shotgun (WGS) entry which is preliminary data.</text>
</comment>
<protein>
    <submittedName>
        <fullName evidence="2">Uncharacterized protein</fullName>
    </submittedName>
</protein>
<organism evidence="2 3">
    <name type="scientific">Stackebrandtia endophytica</name>
    <dbReference type="NCBI Taxonomy" id="1496996"/>
    <lineage>
        <taxon>Bacteria</taxon>
        <taxon>Bacillati</taxon>
        <taxon>Actinomycetota</taxon>
        <taxon>Actinomycetes</taxon>
        <taxon>Glycomycetales</taxon>
        <taxon>Glycomycetaceae</taxon>
        <taxon>Stackebrandtia</taxon>
    </lineage>
</organism>
<evidence type="ECO:0000256" key="1">
    <source>
        <dbReference type="SAM" id="SignalP"/>
    </source>
</evidence>